<gene>
    <name evidence="1" type="ORF">TSIB3V08_LOCUS9625</name>
</gene>
<name>A0A7R9B460_TIMSH</name>
<dbReference type="AlphaFoldDB" id="A0A7R9B460"/>
<sequence>MGSTAPREGDGVRAQAVARQMVSAVLPQPVVAVTAGPSLAPQSGISGPVNQVGGVLSQGVPLRIIEERIKQWRRFFYTGREIIVHLGAPASDRDALSWLEEQITNMLNRLQDYGVSADDQVSLLLNSMDSTLNPLCVSFKRTDQLDAQSVLDNVSHVLQSNNLFLRTAPLYVKLRHFKEPHGSARHCDKLSPASTYSHNIKGIITIQNGDDTLCLDRALIVAKAVCDVKREPGCMNVNTFRQIKMGRPIQKLNPEELSRVARLNLAKGVGLTELKQFQTYLSEYEITVFRKRRGKQGDVQTAFLKQEIPPPSSSSGAVIGMGALSVILTGPPLSKTAATRPWRRVMVTIACVEKFKNAGYTVVEM</sequence>
<reference evidence="1" key="1">
    <citation type="submission" date="2020-11" db="EMBL/GenBank/DDBJ databases">
        <authorList>
            <person name="Tran Van P."/>
        </authorList>
    </citation>
    <scope>NUCLEOTIDE SEQUENCE</scope>
</reference>
<dbReference type="EMBL" id="OC005722">
    <property type="protein sequence ID" value="CAD7265593.1"/>
    <property type="molecule type" value="Genomic_DNA"/>
</dbReference>
<evidence type="ECO:0000313" key="1">
    <source>
        <dbReference type="EMBL" id="CAD7265593.1"/>
    </source>
</evidence>
<accession>A0A7R9B460</accession>
<organism evidence="1">
    <name type="scientific">Timema shepardi</name>
    <name type="common">Walking stick</name>
    <dbReference type="NCBI Taxonomy" id="629360"/>
    <lineage>
        <taxon>Eukaryota</taxon>
        <taxon>Metazoa</taxon>
        <taxon>Ecdysozoa</taxon>
        <taxon>Arthropoda</taxon>
        <taxon>Hexapoda</taxon>
        <taxon>Insecta</taxon>
        <taxon>Pterygota</taxon>
        <taxon>Neoptera</taxon>
        <taxon>Polyneoptera</taxon>
        <taxon>Phasmatodea</taxon>
        <taxon>Timematodea</taxon>
        <taxon>Timematoidea</taxon>
        <taxon>Timematidae</taxon>
        <taxon>Timema</taxon>
    </lineage>
</organism>
<proteinExistence type="predicted"/>
<protein>
    <submittedName>
        <fullName evidence="1">Uncharacterized protein</fullName>
    </submittedName>
</protein>